<dbReference type="InterPro" id="IPR026507">
    <property type="entry name" value="PIRC1/2"/>
</dbReference>
<organism evidence="7 8">
    <name type="scientific">Cyprinodon variegatus</name>
    <name type="common">Sheepshead minnow</name>
    <dbReference type="NCBI Taxonomy" id="28743"/>
    <lineage>
        <taxon>Eukaryota</taxon>
        <taxon>Metazoa</taxon>
        <taxon>Chordata</taxon>
        <taxon>Craniata</taxon>
        <taxon>Vertebrata</taxon>
        <taxon>Euteleostomi</taxon>
        <taxon>Actinopterygii</taxon>
        <taxon>Neopterygii</taxon>
        <taxon>Teleostei</taxon>
        <taxon>Neoteleostei</taxon>
        <taxon>Acanthomorphata</taxon>
        <taxon>Ovalentaria</taxon>
        <taxon>Atherinomorphae</taxon>
        <taxon>Cyprinodontiformes</taxon>
        <taxon>Cyprinodontidae</taxon>
        <taxon>Cyprinodon</taxon>
    </lineage>
</organism>
<comment type="subcellular location">
    <subcellularLocation>
        <location evidence="1">Cytoplasm</location>
        <location evidence="1">Cytoskeleton</location>
        <location evidence="1">Cilium axoneme</location>
    </subcellularLocation>
</comment>
<feature type="region of interest" description="Disordered" evidence="6">
    <location>
        <begin position="1"/>
        <end position="38"/>
    </location>
</feature>
<comment type="similarity">
    <text evidence="5">Belongs to the PIERCE1 family.</text>
</comment>
<dbReference type="Pfam" id="PF14892">
    <property type="entry name" value="PIRC1_2"/>
    <property type="match status" value="1"/>
</dbReference>
<evidence type="ECO:0000313" key="7">
    <source>
        <dbReference type="Ensembl" id="ENSCVAP00000025064.1"/>
    </source>
</evidence>
<evidence type="ECO:0000313" key="8">
    <source>
        <dbReference type="Proteomes" id="UP000265020"/>
    </source>
</evidence>
<keyword evidence="8" id="KW-1185">Reference proteome</keyword>
<dbReference type="Proteomes" id="UP000265020">
    <property type="component" value="Unassembled WGS sequence"/>
</dbReference>
<reference evidence="7" key="2">
    <citation type="submission" date="2025-09" db="UniProtKB">
        <authorList>
            <consortium name="Ensembl"/>
        </authorList>
    </citation>
    <scope>IDENTIFICATION</scope>
</reference>
<protein>
    <submittedName>
        <fullName evidence="7">Uncharacterized protein</fullName>
    </submittedName>
</protein>
<sequence>MDPNLRQELNNPECFHGDRMKKSHPLYRTSNQTYGSKKPTVHEMQTRLWVTSHRFSELQGQAGMYRDHSFNTAIERSKVMLSTETQNRRFQQHHMNRYGNQIMEQHQQNKNTLN</sequence>
<evidence type="ECO:0000256" key="1">
    <source>
        <dbReference type="ARBA" id="ARBA00004430"/>
    </source>
</evidence>
<name>A0A3Q2E197_CYPVA</name>
<evidence type="ECO:0000256" key="4">
    <source>
        <dbReference type="ARBA" id="ARBA00023273"/>
    </source>
</evidence>
<reference evidence="7" key="1">
    <citation type="submission" date="2025-08" db="UniProtKB">
        <authorList>
            <consortium name="Ensembl"/>
        </authorList>
    </citation>
    <scope>IDENTIFICATION</scope>
</reference>
<accession>A0A3Q2E197</accession>
<dbReference type="GO" id="GO:0005879">
    <property type="term" value="C:axonemal microtubule"/>
    <property type="evidence" value="ECO:0007669"/>
    <property type="project" value="InterPro"/>
</dbReference>
<keyword evidence="3" id="KW-0206">Cytoskeleton</keyword>
<dbReference type="OMA" id="VMAPMAT"/>
<dbReference type="GO" id="GO:0035082">
    <property type="term" value="P:axoneme assembly"/>
    <property type="evidence" value="ECO:0007669"/>
    <property type="project" value="InterPro"/>
</dbReference>
<evidence type="ECO:0000256" key="5">
    <source>
        <dbReference type="ARBA" id="ARBA00038014"/>
    </source>
</evidence>
<evidence type="ECO:0000256" key="3">
    <source>
        <dbReference type="ARBA" id="ARBA00023212"/>
    </source>
</evidence>
<dbReference type="STRING" id="28743.ENSCVAP00000025064"/>
<proteinExistence type="inferred from homology"/>
<keyword evidence="4" id="KW-0966">Cell projection</keyword>
<dbReference type="AlphaFoldDB" id="A0A3Q2E197"/>
<dbReference type="PANTHER" id="PTHR20899:SF1">
    <property type="entry name" value="PIERCER OF MICROTUBULE WALL 1 PROTEIN"/>
    <property type="match status" value="1"/>
</dbReference>
<evidence type="ECO:0000256" key="6">
    <source>
        <dbReference type="SAM" id="MobiDB-lite"/>
    </source>
</evidence>
<dbReference type="Ensembl" id="ENSCVAT00000002624.1">
    <property type="protein sequence ID" value="ENSCVAP00000025064.1"/>
    <property type="gene ID" value="ENSCVAG00000009539.1"/>
</dbReference>
<evidence type="ECO:0000256" key="2">
    <source>
        <dbReference type="ARBA" id="ARBA00022490"/>
    </source>
</evidence>
<dbReference type="PANTHER" id="PTHR20899">
    <property type="entry name" value="PIERCE HOMOLOG"/>
    <property type="match status" value="1"/>
</dbReference>
<keyword evidence="2" id="KW-0963">Cytoplasm</keyword>